<keyword evidence="4" id="KW-0472">Membrane</keyword>
<comment type="similarity">
    <text evidence="1">Belongs to the VAMP-associated protein (VAP) (TC 9.B.17) family.</text>
</comment>
<dbReference type="PANTHER" id="PTHR10809:SF119">
    <property type="entry name" value="VESICLE-ASSOCIATED PROTEIN 1-2-RELATED"/>
    <property type="match status" value="1"/>
</dbReference>
<dbReference type="KEGG" id="dzi:111304590"/>
<dbReference type="Gene3D" id="2.60.40.10">
    <property type="entry name" value="Immunoglobulins"/>
    <property type="match status" value="1"/>
</dbReference>
<evidence type="ECO:0000256" key="1">
    <source>
        <dbReference type="ARBA" id="ARBA00008932"/>
    </source>
</evidence>
<dbReference type="SUPFAM" id="SSF49354">
    <property type="entry name" value="PapD-like"/>
    <property type="match status" value="1"/>
</dbReference>
<dbReference type="OrthoDB" id="264603at2759"/>
<dbReference type="InterPro" id="IPR000535">
    <property type="entry name" value="MSP_dom"/>
</dbReference>
<sequence length="333" mass="36552">MEPHDTVPKGTGNNRSQVESKTNISVQRSCFPALSLSRSLDRRPVAIVSIPSSLSVSLPLAGEPEIAPLLRKLAETRQSLISPAAISPDPITMSTGELLSIEPQELQFPFELRKQISCSLNLSNKTDNYVAFKVKTTNPKKFSVRPNTGVVLPRSTCNVIVTMQAQKEAPLDMQCKDKFLLQSVVASPGATLKDITPEMFNKESGHHVEECKLRVVYVAPPRPPSPVREGSEEGSSPRASVSDNGSLNAAEYTSVPRAHVEGHEPQDYSSDTRSLITKLTEEKNSAIQHNNKLQQELELLRREAKRGHSAIPFVYVILVGLVGIILGYLLKRT</sequence>
<evidence type="ECO:0000313" key="6">
    <source>
        <dbReference type="Proteomes" id="UP000515121"/>
    </source>
</evidence>
<dbReference type="RefSeq" id="XP_022757017.1">
    <property type="nucleotide sequence ID" value="XM_022901282.1"/>
</dbReference>
<dbReference type="Pfam" id="PF00635">
    <property type="entry name" value="Motile_Sperm"/>
    <property type="match status" value="1"/>
</dbReference>
<feature type="compositionally biased region" description="Polar residues" evidence="3">
    <location>
        <begin position="11"/>
        <end position="23"/>
    </location>
</feature>
<dbReference type="Proteomes" id="UP000515121">
    <property type="component" value="Unplaced"/>
</dbReference>
<dbReference type="GO" id="GO:0090158">
    <property type="term" value="P:endoplasmic reticulum membrane organization"/>
    <property type="evidence" value="ECO:0007669"/>
    <property type="project" value="TreeGrafter"/>
</dbReference>
<reference evidence="7" key="1">
    <citation type="submission" date="2025-08" db="UniProtKB">
        <authorList>
            <consortium name="RefSeq"/>
        </authorList>
    </citation>
    <scope>IDENTIFICATION</scope>
    <source>
        <tissue evidence="7">Fruit stalk</tissue>
    </source>
</reference>
<protein>
    <submittedName>
        <fullName evidence="7">Vesicle-associated protein 1-2-like isoform X1</fullName>
    </submittedName>
</protein>
<proteinExistence type="inferred from homology"/>
<dbReference type="GO" id="GO:0005789">
    <property type="term" value="C:endoplasmic reticulum membrane"/>
    <property type="evidence" value="ECO:0007669"/>
    <property type="project" value="InterPro"/>
</dbReference>
<keyword evidence="2" id="KW-0175">Coiled coil</keyword>
<name>A0A6P5ZWZ2_DURZI</name>
<organism evidence="6 7">
    <name type="scientific">Durio zibethinus</name>
    <name type="common">Durian</name>
    <dbReference type="NCBI Taxonomy" id="66656"/>
    <lineage>
        <taxon>Eukaryota</taxon>
        <taxon>Viridiplantae</taxon>
        <taxon>Streptophyta</taxon>
        <taxon>Embryophyta</taxon>
        <taxon>Tracheophyta</taxon>
        <taxon>Spermatophyta</taxon>
        <taxon>Magnoliopsida</taxon>
        <taxon>eudicotyledons</taxon>
        <taxon>Gunneridae</taxon>
        <taxon>Pentapetalae</taxon>
        <taxon>rosids</taxon>
        <taxon>malvids</taxon>
        <taxon>Malvales</taxon>
        <taxon>Malvaceae</taxon>
        <taxon>Helicteroideae</taxon>
        <taxon>Durio</taxon>
    </lineage>
</organism>
<dbReference type="InterPro" id="IPR013783">
    <property type="entry name" value="Ig-like_fold"/>
</dbReference>
<dbReference type="PROSITE" id="PS50202">
    <property type="entry name" value="MSP"/>
    <property type="match status" value="1"/>
</dbReference>
<dbReference type="GO" id="GO:0061817">
    <property type="term" value="P:endoplasmic reticulum-plasma membrane tethering"/>
    <property type="evidence" value="ECO:0007669"/>
    <property type="project" value="TreeGrafter"/>
</dbReference>
<dbReference type="GeneID" id="111304590"/>
<dbReference type="InterPro" id="IPR008962">
    <property type="entry name" value="PapD-like_sf"/>
</dbReference>
<dbReference type="GO" id="GO:0005886">
    <property type="term" value="C:plasma membrane"/>
    <property type="evidence" value="ECO:0007669"/>
    <property type="project" value="TreeGrafter"/>
</dbReference>
<evidence type="ECO:0000256" key="2">
    <source>
        <dbReference type="SAM" id="Coils"/>
    </source>
</evidence>
<keyword evidence="4" id="KW-0812">Transmembrane</keyword>
<feature type="region of interest" description="Disordered" evidence="3">
    <location>
        <begin position="1"/>
        <end position="23"/>
    </location>
</feature>
<dbReference type="FunFam" id="2.60.40.10:FF:000813">
    <property type="entry name" value="Vesicle-associated protein 1-1"/>
    <property type="match status" value="1"/>
</dbReference>
<feature type="coiled-coil region" evidence="2">
    <location>
        <begin position="276"/>
        <end position="310"/>
    </location>
</feature>
<dbReference type="InterPro" id="IPR016763">
    <property type="entry name" value="VAP"/>
</dbReference>
<evidence type="ECO:0000256" key="3">
    <source>
        <dbReference type="SAM" id="MobiDB-lite"/>
    </source>
</evidence>
<gene>
    <name evidence="7" type="primary">LOC111304590</name>
</gene>
<dbReference type="PANTHER" id="PTHR10809">
    <property type="entry name" value="VESICLE-ASSOCIATED MEMBRANE PROTEIN-ASSOCIATED PROTEIN"/>
    <property type="match status" value="1"/>
</dbReference>
<keyword evidence="6" id="KW-1185">Reference proteome</keyword>
<dbReference type="AlphaFoldDB" id="A0A6P5ZWZ2"/>
<feature type="transmembrane region" description="Helical" evidence="4">
    <location>
        <begin position="310"/>
        <end position="330"/>
    </location>
</feature>
<keyword evidence="4" id="KW-1133">Transmembrane helix</keyword>
<feature type="domain" description="MSP" evidence="5">
    <location>
        <begin position="98"/>
        <end position="218"/>
    </location>
</feature>
<evidence type="ECO:0000256" key="4">
    <source>
        <dbReference type="SAM" id="Phobius"/>
    </source>
</evidence>
<evidence type="ECO:0000259" key="5">
    <source>
        <dbReference type="PROSITE" id="PS50202"/>
    </source>
</evidence>
<accession>A0A6P5ZWZ2</accession>
<feature type="region of interest" description="Disordered" evidence="3">
    <location>
        <begin position="219"/>
        <end position="247"/>
    </location>
</feature>
<evidence type="ECO:0000313" key="7">
    <source>
        <dbReference type="RefSeq" id="XP_022757017.1"/>
    </source>
</evidence>
<feature type="compositionally biased region" description="Polar residues" evidence="3">
    <location>
        <begin position="233"/>
        <end position="247"/>
    </location>
</feature>